<gene>
    <name evidence="1" type="primary">Necator_chrII.g7868</name>
    <name evidence="1" type="ORF">RB195_020074</name>
</gene>
<dbReference type="EMBL" id="JAVFWL010000002">
    <property type="protein sequence ID" value="KAK6737747.1"/>
    <property type="molecule type" value="Genomic_DNA"/>
</dbReference>
<evidence type="ECO:0008006" key="3">
    <source>
        <dbReference type="Google" id="ProtNLM"/>
    </source>
</evidence>
<evidence type="ECO:0000313" key="2">
    <source>
        <dbReference type="Proteomes" id="UP001303046"/>
    </source>
</evidence>
<organism evidence="1 2">
    <name type="scientific">Necator americanus</name>
    <name type="common">Human hookworm</name>
    <dbReference type="NCBI Taxonomy" id="51031"/>
    <lineage>
        <taxon>Eukaryota</taxon>
        <taxon>Metazoa</taxon>
        <taxon>Ecdysozoa</taxon>
        <taxon>Nematoda</taxon>
        <taxon>Chromadorea</taxon>
        <taxon>Rhabditida</taxon>
        <taxon>Rhabditina</taxon>
        <taxon>Rhabditomorpha</taxon>
        <taxon>Strongyloidea</taxon>
        <taxon>Ancylostomatidae</taxon>
        <taxon>Bunostominae</taxon>
        <taxon>Necator</taxon>
    </lineage>
</organism>
<sequence>MYADDIKIYGIYDDENYLEVRNALQTSLAKMSDWASKWDLRINHDKSLVMHIGLLSDSLLAQRAPYALGEFGFPNVDVSVHKHDPQFESQSRNRTKAHLDDVEPYSFNLLWSLFTVEVVEQELPHFWNLSDKRRNNPASDACTYRSSLGRAAC</sequence>
<evidence type="ECO:0000313" key="1">
    <source>
        <dbReference type="EMBL" id="KAK6737747.1"/>
    </source>
</evidence>
<keyword evidence="2" id="KW-1185">Reference proteome</keyword>
<name>A0ABR1CH47_NECAM</name>
<accession>A0ABR1CH47</accession>
<dbReference type="Proteomes" id="UP001303046">
    <property type="component" value="Unassembled WGS sequence"/>
</dbReference>
<comment type="caution">
    <text evidence="1">The sequence shown here is derived from an EMBL/GenBank/DDBJ whole genome shotgun (WGS) entry which is preliminary data.</text>
</comment>
<proteinExistence type="predicted"/>
<reference evidence="1 2" key="1">
    <citation type="submission" date="2023-08" db="EMBL/GenBank/DDBJ databases">
        <title>A Necator americanus chromosomal reference genome.</title>
        <authorList>
            <person name="Ilik V."/>
            <person name="Petrzelkova K.J."/>
            <person name="Pardy F."/>
            <person name="Fuh T."/>
            <person name="Niatou-Singa F.S."/>
            <person name="Gouil Q."/>
            <person name="Baker L."/>
            <person name="Ritchie M.E."/>
            <person name="Jex A.R."/>
            <person name="Gazzola D."/>
            <person name="Li H."/>
            <person name="Toshio Fujiwara R."/>
            <person name="Zhan B."/>
            <person name="Aroian R.V."/>
            <person name="Pafco B."/>
            <person name="Schwarz E.M."/>
        </authorList>
    </citation>
    <scope>NUCLEOTIDE SEQUENCE [LARGE SCALE GENOMIC DNA]</scope>
    <source>
        <strain evidence="1 2">Aroian</strain>
        <tissue evidence="1">Whole animal</tissue>
    </source>
</reference>
<protein>
    <recommendedName>
        <fullName evidence="3">Reverse transcriptase domain-containing protein</fullName>
    </recommendedName>
</protein>